<dbReference type="RefSeq" id="WP_284273972.1">
    <property type="nucleotide sequence ID" value="NZ_BSOW01000039.1"/>
</dbReference>
<dbReference type="SUPFAM" id="SSF52200">
    <property type="entry name" value="Toll/Interleukin receptor TIR domain"/>
    <property type="match status" value="1"/>
</dbReference>
<dbReference type="EMBL" id="BSOW01000039">
    <property type="protein sequence ID" value="GLR90906.1"/>
    <property type="molecule type" value="Genomic_DNA"/>
</dbReference>
<dbReference type="Pfam" id="PF13676">
    <property type="entry name" value="TIR_2"/>
    <property type="match status" value="1"/>
</dbReference>
<reference evidence="3" key="1">
    <citation type="journal article" date="2019" name="Int. J. Syst. Evol. Microbiol.">
        <title>The Global Catalogue of Microorganisms (GCM) 10K type strain sequencing project: providing services to taxonomists for standard genome sequencing and annotation.</title>
        <authorList>
            <consortium name="The Broad Institute Genomics Platform"/>
            <consortium name="The Broad Institute Genome Sequencing Center for Infectious Disease"/>
            <person name="Wu L."/>
            <person name="Ma J."/>
        </authorList>
    </citation>
    <scope>NUCLEOTIDE SEQUENCE [LARGE SCALE GENOMIC DNA]</scope>
    <source>
        <strain evidence="3">NBRC 102520</strain>
    </source>
</reference>
<protein>
    <recommendedName>
        <fullName evidence="1">TIR domain-containing protein</fullName>
    </recommendedName>
</protein>
<gene>
    <name evidence="2" type="ORF">GCM10007857_76220</name>
</gene>
<proteinExistence type="predicted"/>
<evidence type="ECO:0000313" key="2">
    <source>
        <dbReference type="EMBL" id="GLR90906.1"/>
    </source>
</evidence>
<evidence type="ECO:0000313" key="3">
    <source>
        <dbReference type="Proteomes" id="UP001156905"/>
    </source>
</evidence>
<sequence length="160" mass="18007">MPIKVFISHKKEDAEQAAAIARHLTVNGLSVYLDVIDAQLAKSGPDLADYIRDQMDKCTQLLAVISAQTQASWWVPWEIGVATEKERFLASFISGNASVPEFLVKWPYLRTQADLDKYIKESKRAELLVEDRVQKGYRTTARAHGFRSFHTSLKASLGQP</sequence>
<name>A0ABQ6BE32_9BRAD</name>
<dbReference type="InterPro" id="IPR000157">
    <property type="entry name" value="TIR_dom"/>
</dbReference>
<organism evidence="2 3">
    <name type="scientific">Bradyrhizobium iriomotense</name>
    <dbReference type="NCBI Taxonomy" id="441950"/>
    <lineage>
        <taxon>Bacteria</taxon>
        <taxon>Pseudomonadati</taxon>
        <taxon>Pseudomonadota</taxon>
        <taxon>Alphaproteobacteria</taxon>
        <taxon>Hyphomicrobiales</taxon>
        <taxon>Nitrobacteraceae</taxon>
        <taxon>Bradyrhizobium</taxon>
    </lineage>
</organism>
<dbReference type="Proteomes" id="UP001156905">
    <property type="component" value="Unassembled WGS sequence"/>
</dbReference>
<feature type="domain" description="TIR" evidence="1">
    <location>
        <begin position="5"/>
        <end position="103"/>
    </location>
</feature>
<evidence type="ECO:0000259" key="1">
    <source>
        <dbReference type="Pfam" id="PF13676"/>
    </source>
</evidence>
<accession>A0ABQ6BE32</accession>
<dbReference type="Gene3D" id="3.40.50.10140">
    <property type="entry name" value="Toll/interleukin-1 receptor homology (TIR) domain"/>
    <property type="match status" value="1"/>
</dbReference>
<keyword evidence="3" id="KW-1185">Reference proteome</keyword>
<comment type="caution">
    <text evidence="2">The sequence shown here is derived from an EMBL/GenBank/DDBJ whole genome shotgun (WGS) entry which is preliminary data.</text>
</comment>
<dbReference type="InterPro" id="IPR035897">
    <property type="entry name" value="Toll_tir_struct_dom_sf"/>
</dbReference>